<dbReference type="OrthoDB" id="5825164at2759"/>
<proteinExistence type="predicted"/>
<keyword evidence="1" id="KW-0472">Membrane</keyword>
<keyword evidence="1" id="KW-0812">Transmembrane</keyword>
<protein>
    <recommendedName>
        <fullName evidence="2">7TM GPCR serpentine receptor class x (Srx) domain-containing protein</fullName>
    </recommendedName>
</protein>
<name>A0A8S1H510_9PELO</name>
<accession>A0A8S1H510</accession>
<dbReference type="PANTHER" id="PTHR23013:SF27">
    <property type="entry name" value="G-PROTEIN COUPLED RECEPTORS FAMILY 1 PROFILE DOMAIN-CONTAINING PROTEIN"/>
    <property type="match status" value="1"/>
</dbReference>
<keyword evidence="1" id="KW-1133">Transmembrane helix</keyword>
<organism evidence="3 4">
    <name type="scientific">Caenorhabditis auriculariae</name>
    <dbReference type="NCBI Taxonomy" id="2777116"/>
    <lineage>
        <taxon>Eukaryota</taxon>
        <taxon>Metazoa</taxon>
        <taxon>Ecdysozoa</taxon>
        <taxon>Nematoda</taxon>
        <taxon>Chromadorea</taxon>
        <taxon>Rhabditida</taxon>
        <taxon>Rhabditina</taxon>
        <taxon>Rhabditomorpha</taxon>
        <taxon>Rhabditoidea</taxon>
        <taxon>Rhabditidae</taxon>
        <taxon>Peloderinae</taxon>
        <taxon>Caenorhabditis</taxon>
    </lineage>
</organism>
<comment type="caution">
    <text evidence="3">The sequence shown here is derived from an EMBL/GenBank/DDBJ whole genome shotgun (WGS) entry which is preliminary data.</text>
</comment>
<gene>
    <name evidence="3" type="ORF">CAUJ_LOCUS6273</name>
</gene>
<feature type="transmembrane region" description="Helical" evidence="1">
    <location>
        <begin position="96"/>
        <end position="119"/>
    </location>
</feature>
<dbReference type="AlphaFoldDB" id="A0A8S1H510"/>
<dbReference type="EMBL" id="CAJGYM010000015">
    <property type="protein sequence ID" value="CAD6190354.1"/>
    <property type="molecule type" value="Genomic_DNA"/>
</dbReference>
<reference evidence="3" key="1">
    <citation type="submission" date="2020-10" db="EMBL/GenBank/DDBJ databases">
        <authorList>
            <person name="Kikuchi T."/>
        </authorList>
    </citation>
    <scope>NUCLEOTIDE SEQUENCE</scope>
    <source>
        <strain evidence="3">NKZ352</strain>
    </source>
</reference>
<dbReference type="InterPro" id="IPR019430">
    <property type="entry name" value="7TM_GPCR_serpentine_rcpt_Srx"/>
</dbReference>
<evidence type="ECO:0000256" key="1">
    <source>
        <dbReference type="SAM" id="Phobius"/>
    </source>
</evidence>
<evidence type="ECO:0000313" key="4">
    <source>
        <dbReference type="Proteomes" id="UP000835052"/>
    </source>
</evidence>
<keyword evidence="4" id="KW-1185">Reference proteome</keyword>
<sequence length="145" mass="17021">MGLMYGSTIWLGVSDFLKKQTYNPPCRTLFLGEKMMWLSLPRETCAENMESMLAMGMMVGGTLLLINFITFGKIIHFQYKTRTDNQSSNERIRRNILLWFQTILQDLLYSTDFVFTAVFGPLKNERWWAFLSYTFIWENVLTLDG</sequence>
<dbReference type="Pfam" id="PF10328">
    <property type="entry name" value="7TM_GPCR_Srx"/>
    <property type="match status" value="1"/>
</dbReference>
<evidence type="ECO:0000259" key="2">
    <source>
        <dbReference type="Pfam" id="PF10328"/>
    </source>
</evidence>
<evidence type="ECO:0000313" key="3">
    <source>
        <dbReference type="EMBL" id="CAD6190354.1"/>
    </source>
</evidence>
<dbReference type="PANTHER" id="PTHR23013">
    <property type="entry name" value="SERPENTINE RECEPTOR"/>
    <property type="match status" value="1"/>
</dbReference>
<dbReference type="Proteomes" id="UP000835052">
    <property type="component" value="Unassembled WGS sequence"/>
</dbReference>
<feature type="transmembrane region" description="Helical" evidence="1">
    <location>
        <begin position="52"/>
        <end position="75"/>
    </location>
</feature>
<feature type="domain" description="7TM GPCR serpentine receptor class x (Srx)" evidence="2">
    <location>
        <begin position="23"/>
        <end position="145"/>
    </location>
</feature>